<evidence type="ECO:0000313" key="4">
    <source>
        <dbReference type="EMBL" id="KRZ44957.1"/>
    </source>
</evidence>
<feature type="signal peptide" evidence="1">
    <location>
        <begin position="1"/>
        <end position="22"/>
    </location>
</feature>
<dbReference type="EMBL" id="JYDS01000005">
    <property type="protein sequence ID" value="KRZ34134.1"/>
    <property type="molecule type" value="Genomic_DNA"/>
</dbReference>
<evidence type="ECO:0000313" key="2">
    <source>
        <dbReference type="EMBL" id="KRY78317.1"/>
    </source>
</evidence>
<evidence type="ECO:0000256" key="1">
    <source>
        <dbReference type="SAM" id="SignalP"/>
    </source>
</evidence>
<protein>
    <submittedName>
        <fullName evidence="2">Uncharacterized protein</fullName>
    </submittedName>
</protein>
<dbReference type="EMBL" id="JYDV01000004">
    <property type="protein sequence ID" value="KRZ44957.1"/>
    <property type="molecule type" value="Genomic_DNA"/>
</dbReference>
<organism evidence="2 5">
    <name type="scientific">Trichinella pseudospiralis</name>
    <name type="common">Parasitic roundworm</name>
    <dbReference type="NCBI Taxonomy" id="6337"/>
    <lineage>
        <taxon>Eukaryota</taxon>
        <taxon>Metazoa</taxon>
        <taxon>Ecdysozoa</taxon>
        <taxon>Nematoda</taxon>
        <taxon>Enoplea</taxon>
        <taxon>Dorylaimia</taxon>
        <taxon>Trichinellida</taxon>
        <taxon>Trichinellidae</taxon>
        <taxon>Trichinella</taxon>
    </lineage>
</organism>
<name>A0A0V1EWV7_TRIPS</name>
<dbReference type="Proteomes" id="UP000054805">
    <property type="component" value="Unassembled WGS sequence"/>
</dbReference>
<comment type="caution">
    <text evidence="2">The sequence shown here is derived from an EMBL/GenBank/DDBJ whole genome shotgun (WGS) entry which is preliminary data.</text>
</comment>
<dbReference type="AlphaFoldDB" id="A0A0V1EWV7"/>
<evidence type="ECO:0000313" key="6">
    <source>
        <dbReference type="Proteomes" id="UP000054805"/>
    </source>
</evidence>
<dbReference type="Proteomes" id="UP000054826">
    <property type="component" value="Unassembled WGS sequence"/>
</dbReference>
<evidence type="ECO:0000313" key="3">
    <source>
        <dbReference type="EMBL" id="KRZ34134.1"/>
    </source>
</evidence>
<keyword evidence="6" id="KW-1185">Reference proteome</keyword>
<accession>A0A0V1EWV7</accession>
<proteinExistence type="predicted"/>
<evidence type="ECO:0000313" key="5">
    <source>
        <dbReference type="Proteomes" id="UP000054632"/>
    </source>
</evidence>
<sequence>LFFMNWILKIFVIFSLCSTLYADKAYSEIDDDDDVELLVQQHVMNMNSGGTQVMLVSLDDVKARVKGRSVVYDVTFTVEEKQCEGVVCSIEEKVCQGDLSHATYNSFIVCE</sequence>
<feature type="chain" id="PRO_5010442856" evidence="1">
    <location>
        <begin position="23"/>
        <end position="111"/>
    </location>
</feature>
<feature type="non-terminal residue" evidence="2">
    <location>
        <position position="1"/>
    </location>
</feature>
<gene>
    <name evidence="2" type="ORF">T4A_4384</name>
    <name evidence="3" type="ORF">T4B_11926</name>
    <name evidence="4" type="ORF">T4C_10367</name>
</gene>
<reference evidence="5 6" key="1">
    <citation type="submission" date="2015-01" db="EMBL/GenBank/DDBJ databases">
        <title>Evolution of Trichinella species and genotypes.</title>
        <authorList>
            <person name="Korhonen P.K."/>
            <person name="Edoardo P."/>
            <person name="Giuseppe L.R."/>
            <person name="Gasser R.B."/>
        </authorList>
    </citation>
    <scope>NUCLEOTIDE SEQUENCE [LARGE SCALE GENOMIC DNA]</scope>
    <source>
        <strain evidence="2">ISS13</strain>
        <strain evidence="4">ISS176</strain>
        <strain evidence="3">ISS588</strain>
    </source>
</reference>
<keyword evidence="1" id="KW-0732">Signal</keyword>
<dbReference type="Proteomes" id="UP000054632">
    <property type="component" value="Unassembled WGS sequence"/>
</dbReference>
<dbReference type="EMBL" id="JYDR01000004">
    <property type="protein sequence ID" value="KRY78317.1"/>
    <property type="molecule type" value="Genomic_DNA"/>
</dbReference>